<dbReference type="Gene3D" id="3.40.605.10">
    <property type="entry name" value="Aldehyde Dehydrogenase, Chain A, domain 1"/>
    <property type="match status" value="1"/>
</dbReference>
<accession>A0ABY7SWY9</accession>
<sequence length="489" mass="53361">MADMKHALNWIGGEWVDADKISTAIDPATSEEIGTFADASKQDAQRAIDAARRSFRTSRWSRDRHLRARVLNQLADAFERNAQALIDLLCLNNGKVRAEAELEVFMVPAKLRFYAAVTLTEYGRALEPLNGTISMVLRQPIGVAGIIVPWNSPIVLMIRSLAPALAAGTTAVIKFPGQTALVNHKVMEVMAEAADLPDGVVNAFTETGYEGSALLVDSPDVPTISFTGSTRTGRSISEAGAKYLKRFGLELGGKTPLVMFDDARLEDLAPLFEKALTVFAGQFCMTGSRWLVQKGIADRFRDLMAERMRAIKVGPASDPASDMGPQIDKGNVERIDRIVEDAIAKGAKPIVRGGPVTEGELAKGAFYQPAMLEVSDPKMAIVQEETFGPVVTMQVFETEEEAVALANDSEYGLAAGVYTQDVNRAFRVAREIDAGTVWINEWAKIYDEFEEGGFKQSGQGRMNGLAVMDDFVEYKHITLSQGVMFPPED</sequence>
<gene>
    <name evidence="3" type="ORF">JHW45_15610</name>
</gene>
<protein>
    <submittedName>
        <fullName evidence="3">Aldehyde dehydrogenase family protein</fullName>
    </submittedName>
</protein>
<evidence type="ECO:0000259" key="2">
    <source>
        <dbReference type="Pfam" id="PF00171"/>
    </source>
</evidence>
<dbReference type="Proteomes" id="UP001218412">
    <property type="component" value="Chromosome"/>
</dbReference>
<keyword evidence="1" id="KW-0560">Oxidoreductase</keyword>
<proteinExistence type="predicted"/>
<evidence type="ECO:0000313" key="3">
    <source>
        <dbReference type="EMBL" id="WCR10462.1"/>
    </source>
</evidence>
<keyword evidence="4" id="KW-1185">Reference proteome</keyword>
<dbReference type="RefSeq" id="WP_272858518.1">
    <property type="nucleotide sequence ID" value="NZ_CP067134.1"/>
</dbReference>
<dbReference type="PANTHER" id="PTHR11699">
    <property type="entry name" value="ALDEHYDE DEHYDROGENASE-RELATED"/>
    <property type="match status" value="1"/>
</dbReference>
<dbReference type="InterPro" id="IPR016162">
    <property type="entry name" value="Ald_DH_N"/>
</dbReference>
<dbReference type="Gene3D" id="3.40.309.10">
    <property type="entry name" value="Aldehyde Dehydrogenase, Chain A, domain 2"/>
    <property type="match status" value="1"/>
</dbReference>
<feature type="domain" description="Aldehyde dehydrogenase" evidence="2">
    <location>
        <begin position="15"/>
        <end position="477"/>
    </location>
</feature>
<evidence type="ECO:0000313" key="4">
    <source>
        <dbReference type="Proteomes" id="UP001218412"/>
    </source>
</evidence>
<dbReference type="Pfam" id="PF00171">
    <property type="entry name" value="Aldedh"/>
    <property type="match status" value="1"/>
</dbReference>
<dbReference type="InterPro" id="IPR016163">
    <property type="entry name" value="Ald_DH_C"/>
</dbReference>
<name>A0ABY7SWY9_9RHOB</name>
<dbReference type="InterPro" id="IPR016161">
    <property type="entry name" value="Ald_DH/histidinol_DH"/>
</dbReference>
<organism evidence="3 4">
    <name type="scientific">Paracoccus stylophorae</name>
    <dbReference type="NCBI Taxonomy" id="659350"/>
    <lineage>
        <taxon>Bacteria</taxon>
        <taxon>Pseudomonadati</taxon>
        <taxon>Pseudomonadota</taxon>
        <taxon>Alphaproteobacteria</taxon>
        <taxon>Rhodobacterales</taxon>
        <taxon>Paracoccaceae</taxon>
        <taxon>Paracoccus</taxon>
    </lineage>
</organism>
<dbReference type="EMBL" id="CP067134">
    <property type="protein sequence ID" value="WCR10462.1"/>
    <property type="molecule type" value="Genomic_DNA"/>
</dbReference>
<dbReference type="InterPro" id="IPR015590">
    <property type="entry name" value="Aldehyde_DH_dom"/>
</dbReference>
<dbReference type="SUPFAM" id="SSF53720">
    <property type="entry name" value="ALDH-like"/>
    <property type="match status" value="1"/>
</dbReference>
<evidence type="ECO:0000256" key="1">
    <source>
        <dbReference type="ARBA" id="ARBA00023002"/>
    </source>
</evidence>
<reference evidence="3 4" key="1">
    <citation type="submission" date="2021-01" db="EMBL/GenBank/DDBJ databases">
        <title>Biogeographic distribution of Paracoccus.</title>
        <authorList>
            <person name="Hollensteiner J."/>
            <person name="Leineberger J."/>
            <person name="Brinkhoff T."/>
            <person name="Daniel R."/>
        </authorList>
    </citation>
    <scope>NUCLEOTIDE SEQUENCE [LARGE SCALE GENOMIC DNA]</scope>
    <source>
        <strain evidence="3 4">LMG25392</strain>
    </source>
</reference>